<protein>
    <submittedName>
        <fullName evidence="2">Uncharacterized protein</fullName>
    </submittedName>
</protein>
<comment type="caution">
    <text evidence="2">The sequence shown here is derived from an EMBL/GenBank/DDBJ whole genome shotgun (WGS) entry which is preliminary data.</text>
</comment>
<reference evidence="2 3" key="1">
    <citation type="submission" date="2015-12" db="EMBL/GenBank/DDBJ databases">
        <title>Draft genome sequence of Acidibacillus ferrooxidans ITV001, isolated from a chalcopyrite acid mine drainage site in Brazil.</title>
        <authorList>
            <person name="Dall'Agnol H."/>
            <person name="Nancucheo I."/>
            <person name="Johnson B."/>
            <person name="Oliveira R."/>
            <person name="Leite L."/>
            <person name="Pylro V."/>
            <person name="Nunes G.L."/>
            <person name="Tzotzos G."/>
            <person name="Fernandes G.R."/>
            <person name="Dutra J."/>
            <person name="Orellana S.C."/>
            <person name="Oliveira G."/>
        </authorList>
    </citation>
    <scope>NUCLEOTIDE SEQUENCE [LARGE SCALE GENOMIC DNA]</scope>
    <source>
        <strain evidence="3">ITV01</strain>
    </source>
</reference>
<organism evidence="2 3">
    <name type="scientific">Ferroacidibacillus organovorans</name>
    <dbReference type="NCBI Taxonomy" id="1765683"/>
    <lineage>
        <taxon>Bacteria</taxon>
        <taxon>Bacillati</taxon>
        <taxon>Bacillota</taxon>
        <taxon>Bacilli</taxon>
        <taxon>Bacillales</taxon>
        <taxon>Alicyclobacillaceae</taxon>
        <taxon>Ferroacidibacillus</taxon>
    </lineage>
</organism>
<feature type="transmembrane region" description="Helical" evidence="1">
    <location>
        <begin position="12"/>
        <end position="35"/>
    </location>
</feature>
<dbReference type="OrthoDB" id="2990036at2"/>
<keyword evidence="1" id="KW-0812">Transmembrane</keyword>
<dbReference type="Proteomes" id="UP000053557">
    <property type="component" value="Unassembled WGS sequence"/>
</dbReference>
<keyword evidence="3" id="KW-1185">Reference proteome</keyword>
<evidence type="ECO:0000313" key="3">
    <source>
        <dbReference type="Proteomes" id="UP000053557"/>
    </source>
</evidence>
<evidence type="ECO:0000313" key="2">
    <source>
        <dbReference type="EMBL" id="KUO96738.1"/>
    </source>
</evidence>
<dbReference type="RefSeq" id="WP_067712457.1">
    <property type="nucleotide sequence ID" value="NZ_LPVJ01000009.1"/>
</dbReference>
<sequence length="489" mass="53148">MSRLTFRQEGSTFLTVLIAIVMLTLLLTSFFGLTIQQIMYSHQLKNNEQALSNARSGYVAAYHELHALWSTATAKNFSLSFDVARTTLLSVEASWIAWANTLNTTQHFFHLTITYGPSSFTSNSSSLVFDQMELQSTGFSGNLSSTLKGAVLFSGMLPMSSDAIYTTGDLHISGGLKIVGNVAVGGSLILHQSDSSDFPYLSAPYTLAVARDIGLWGKSGILPIAPSNISSYFSGVSHVGVFSSTLQPSFSAILKQGAFEIQKQKNALYLGRPRELSPNMRGFVHVTKSGVTTHARNFIVKNPLFIQGNFIIKRGTTLTLLQPMYVSGNLTVYGKIYGDSAIFVNGRSEFFNLSQSEGDQGDGMRFELFSYGPITLSQGRQKGNEQYSPTRMNAYLESASKVSLSNMTGGFYLSGGIEAQSVSIDASVVNHPKIHPGDGDLQFNSTRATDLTKNVTIAFDNRFFTNPVTGNPTFPDLVLQPMAQPALLP</sequence>
<keyword evidence="1" id="KW-0472">Membrane</keyword>
<gene>
    <name evidence="2" type="ORF">ATW55_07915</name>
</gene>
<keyword evidence="1" id="KW-1133">Transmembrane helix</keyword>
<dbReference type="EMBL" id="LPVJ01000009">
    <property type="protein sequence ID" value="KUO96738.1"/>
    <property type="molecule type" value="Genomic_DNA"/>
</dbReference>
<proteinExistence type="predicted"/>
<evidence type="ECO:0000256" key="1">
    <source>
        <dbReference type="SAM" id="Phobius"/>
    </source>
</evidence>
<dbReference type="AlphaFoldDB" id="A0A117SYC5"/>
<name>A0A117SYC5_9BACL</name>
<accession>A0A117SYC5</accession>